<sequence length="141" mass="15740">MGSKKATFAVPRGFHWSHRRPSMTTQFTRAATELTPLLQKKSLEHRPSPPGPGLRQVCPGCTFLTSDLGSNQPQQAFVCPWRQPLLTTYPPRTTSPELSKSHLISALYRRVVHSNPCLYPASCIFASVYTLSAFFLPQLLV</sequence>
<dbReference type="EMBL" id="KN838537">
    <property type="protein sequence ID" value="KIK09883.1"/>
    <property type="molecule type" value="Genomic_DNA"/>
</dbReference>
<keyword evidence="1" id="KW-0472">Membrane</keyword>
<evidence type="ECO:0000313" key="3">
    <source>
        <dbReference type="Proteomes" id="UP000054477"/>
    </source>
</evidence>
<accession>A0A0C9YPD3</accession>
<organism evidence="2 3">
    <name type="scientific">Laccaria amethystina LaAM-08-1</name>
    <dbReference type="NCBI Taxonomy" id="1095629"/>
    <lineage>
        <taxon>Eukaryota</taxon>
        <taxon>Fungi</taxon>
        <taxon>Dikarya</taxon>
        <taxon>Basidiomycota</taxon>
        <taxon>Agaricomycotina</taxon>
        <taxon>Agaricomycetes</taxon>
        <taxon>Agaricomycetidae</taxon>
        <taxon>Agaricales</taxon>
        <taxon>Agaricineae</taxon>
        <taxon>Hydnangiaceae</taxon>
        <taxon>Laccaria</taxon>
    </lineage>
</organism>
<evidence type="ECO:0000256" key="1">
    <source>
        <dbReference type="SAM" id="Phobius"/>
    </source>
</evidence>
<feature type="transmembrane region" description="Helical" evidence="1">
    <location>
        <begin position="117"/>
        <end position="136"/>
    </location>
</feature>
<keyword evidence="3" id="KW-1185">Reference proteome</keyword>
<proteinExistence type="predicted"/>
<dbReference type="AlphaFoldDB" id="A0A0C9YPD3"/>
<reference evidence="2 3" key="1">
    <citation type="submission" date="2014-04" db="EMBL/GenBank/DDBJ databases">
        <authorList>
            <consortium name="DOE Joint Genome Institute"/>
            <person name="Kuo A."/>
            <person name="Kohler A."/>
            <person name="Nagy L.G."/>
            <person name="Floudas D."/>
            <person name="Copeland A."/>
            <person name="Barry K.W."/>
            <person name="Cichocki N."/>
            <person name="Veneault-Fourrey C."/>
            <person name="LaButti K."/>
            <person name="Lindquist E.A."/>
            <person name="Lipzen A."/>
            <person name="Lundell T."/>
            <person name="Morin E."/>
            <person name="Murat C."/>
            <person name="Sun H."/>
            <person name="Tunlid A."/>
            <person name="Henrissat B."/>
            <person name="Grigoriev I.V."/>
            <person name="Hibbett D.S."/>
            <person name="Martin F."/>
            <person name="Nordberg H.P."/>
            <person name="Cantor M.N."/>
            <person name="Hua S.X."/>
        </authorList>
    </citation>
    <scope>NUCLEOTIDE SEQUENCE [LARGE SCALE GENOMIC DNA]</scope>
    <source>
        <strain evidence="2 3">LaAM-08-1</strain>
    </source>
</reference>
<protein>
    <submittedName>
        <fullName evidence="2">Uncharacterized protein</fullName>
    </submittedName>
</protein>
<dbReference type="Proteomes" id="UP000054477">
    <property type="component" value="Unassembled WGS sequence"/>
</dbReference>
<dbReference type="HOGENOM" id="CLU_1825586_0_0_1"/>
<keyword evidence="1" id="KW-1133">Transmembrane helix</keyword>
<name>A0A0C9YPD3_9AGAR</name>
<keyword evidence="1" id="KW-0812">Transmembrane</keyword>
<gene>
    <name evidence="2" type="ORF">K443DRAFT_303601</name>
</gene>
<evidence type="ECO:0000313" key="2">
    <source>
        <dbReference type="EMBL" id="KIK09883.1"/>
    </source>
</evidence>
<reference evidence="3" key="2">
    <citation type="submission" date="2015-01" db="EMBL/GenBank/DDBJ databases">
        <title>Evolutionary Origins and Diversification of the Mycorrhizal Mutualists.</title>
        <authorList>
            <consortium name="DOE Joint Genome Institute"/>
            <consortium name="Mycorrhizal Genomics Consortium"/>
            <person name="Kohler A."/>
            <person name="Kuo A."/>
            <person name="Nagy L.G."/>
            <person name="Floudas D."/>
            <person name="Copeland A."/>
            <person name="Barry K.W."/>
            <person name="Cichocki N."/>
            <person name="Veneault-Fourrey C."/>
            <person name="LaButti K."/>
            <person name="Lindquist E.A."/>
            <person name="Lipzen A."/>
            <person name="Lundell T."/>
            <person name="Morin E."/>
            <person name="Murat C."/>
            <person name="Riley R."/>
            <person name="Ohm R."/>
            <person name="Sun H."/>
            <person name="Tunlid A."/>
            <person name="Henrissat B."/>
            <person name="Grigoriev I.V."/>
            <person name="Hibbett D.S."/>
            <person name="Martin F."/>
        </authorList>
    </citation>
    <scope>NUCLEOTIDE SEQUENCE [LARGE SCALE GENOMIC DNA]</scope>
    <source>
        <strain evidence="3">LaAM-08-1</strain>
    </source>
</reference>